<evidence type="ECO:0000259" key="2">
    <source>
        <dbReference type="Pfam" id="PF00534"/>
    </source>
</evidence>
<dbReference type="InterPro" id="IPR001296">
    <property type="entry name" value="Glyco_trans_1"/>
</dbReference>
<dbReference type="CDD" id="cd03809">
    <property type="entry name" value="GT4_MtfB-like"/>
    <property type="match status" value="1"/>
</dbReference>
<dbReference type="EMBL" id="DSOV01000051">
    <property type="protein sequence ID" value="HEN43008.1"/>
    <property type="molecule type" value="Genomic_DNA"/>
</dbReference>
<dbReference type="GO" id="GO:0009103">
    <property type="term" value="P:lipopolysaccharide biosynthetic process"/>
    <property type="evidence" value="ECO:0007669"/>
    <property type="project" value="TreeGrafter"/>
</dbReference>
<evidence type="ECO:0000313" key="4">
    <source>
        <dbReference type="EMBL" id="HEN43008.1"/>
    </source>
</evidence>
<name>A0A831U5Y0_GEOME</name>
<dbReference type="InterPro" id="IPR028098">
    <property type="entry name" value="Glyco_trans_4-like_N"/>
</dbReference>
<organism evidence="4">
    <name type="scientific">Geobacter metallireducens</name>
    <dbReference type="NCBI Taxonomy" id="28232"/>
    <lineage>
        <taxon>Bacteria</taxon>
        <taxon>Pseudomonadati</taxon>
        <taxon>Thermodesulfobacteriota</taxon>
        <taxon>Desulfuromonadia</taxon>
        <taxon>Geobacterales</taxon>
        <taxon>Geobacteraceae</taxon>
        <taxon>Geobacter</taxon>
    </lineage>
</organism>
<protein>
    <submittedName>
        <fullName evidence="4">Glycosyltransferase family 1 protein</fullName>
    </submittedName>
</protein>
<evidence type="ECO:0000259" key="3">
    <source>
        <dbReference type="Pfam" id="PF13439"/>
    </source>
</evidence>
<sequence>MRIGIDATTIYTSRPTGLGVYTINIVNELAGLHDDLVVWTVDDSMLAVDSGRIRRVMQPFRFLGNHLFQLRALWVESVLPALVRKERVDVLYTTIPNAMSRPHVPQVVTVHDLIPLKFPQDAPRTVRLNFRYRLPGILARSAAVIAVSDFTRRDVLETYGLDPGKVTVVGEGYEEQLFRGEYDPRVLESHGLGAGGYYLYVGNASARKNLPRLIRAFAAVASAVPCDLVLAGSKSPSERRELESAAETAGIRGRVRFLDYVPRDHLPSLLSGAIAFVFPSLYEGFGLPVLEAMACGVVVVAANTTSIPEVAGDAALYVDPTDEKSMAEALLRVRDPDLCRVLSRRGRERCRMFDWKDAARRVLAVIASSSAVQAGIP</sequence>
<dbReference type="GO" id="GO:0016757">
    <property type="term" value="F:glycosyltransferase activity"/>
    <property type="evidence" value="ECO:0007669"/>
    <property type="project" value="InterPro"/>
</dbReference>
<dbReference type="PANTHER" id="PTHR46401:SF2">
    <property type="entry name" value="GLYCOSYLTRANSFERASE WBBK-RELATED"/>
    <property type="match status" value="1"/>
</dbReference>
<dbReference type="SUPFAM" id="SSF53756">
    <property type="entry name" value="UDP-Glycosyltransferase/glycogen phosphorylase"/>
    <property type="match status" value="1"/>
</dbReference>
<dbReference type="Pfam" id="PF00534">
    <property type="entry name" value="Glycos_transf_1"/>
    <property type="match status" value="1"/>
</dbReference>
<dbReference type="AlphaFoldDB" id="A0A831U5Y0"/>
<reference evidence="4" key="1">
    <citation type="journal article" date="2020" name="mSystems">
        <title>Genome- and Community-Level Interaction Insights into Carbon Utilization and Element Cycling Functions of Hydrothermarchaeota in Hydrothermal Sediment.</title>
        <authorList>
            <person name="Zhou Z."/>
            <person name="Liu Y."/>
            <person name="Xu W."/>
            <person name="Pan J."/>
            <person name="Luo Z.H."/>
            <person name="Li M."/>
        </authorList>
    </citation>
    <scope>NUCLEOTIDE SEQUENCE [LARGE SCALE GENOMIC DNA]</scope>
    <source>
        <strain evidence="4">SpSt-349</strain>
    </source>
</reference>
<gene>
    <name evidence="4" type="ORF">ENQ87_11695</name>
</gene>
<keyword evidence="1 4" id="KW-0808">Transferase</keyword>
<dbReference type="PANTHER" id="PTHR46401">
    <property type="entry name" value="GLYCOSYLTRANSFERASE WBBK-RELATED"/>
    <property type="match status" value="1"/>
</dbReference>
<dbReference type="Gene3D" id="3.40.50.2000">
    <property type="entry name" value="Glycogen Phosphorylase B"/>
    <property type="match status" value="2"/>
</dbReference>
<feature type="domain" description="Glycosyl transferase family 1" evidence="2">
    <location>
        <begin position="197"/>
        <end position="348"/>
    </location>
</feature>
<evidence type="ECO:0000256" key="1">
    <source>
        <dbReference type="ARBA" id="ARBA00022679"/>
    </source>
</evidence>
<proteinExistence type="predicted"/>
<dbReference type="FunFam" id="3.40.50.2000:FF:000119">
    <property type="entry name" value="Glycosyl transferase group 1"/>
    <property type="match status" value="1"/>
</dbReference>
<comment type="caution">
    <text evidence="4">The sequence shown here is derived from an EMBL/GenBank/DDBJ whole genome shotgun (WGS) entry which is preliminary data.</text>
</comment>
<accession>A0A831U5Y0</accession>
<feature type="domain" description="Glycosyltransferase subfamily 4-like N-terminal" evidence="3">
    <location>
        <begin position="17"/>
        <end position="173"/>
    </location>
</feature>
<dbReference type="Pfam" id="PF13439">
    <property type="entry name" value="Glyco_transf_4"/>
    <property type="match status" value="1"/>
</dbReference>